<protein>
    <submittedName>
        <fullName evidence="1">DH200=94 genomic scaffold, scaffold_2856</fullName>
    </submittedName>
</protein>
<proteinExistence type="predicted"/>
<dbReference type="Proteomes" id="UP000295252">
    <property type="component" value="Unassembled WGS sequence"/>
</dbReference>
<evidence type="ECO:0000313" key="1">
    <source>
        <dbReference type="EMBL" id="CDP21226.1"/>
    </source>
</evidence>
<dbReference type="Gramene" id="CDP21226">
    <property type="protein sequence ID" value="CDP21226"/>
    <property type="gene ID" value="GSCOC_T00001872001"/>
</dbReference>
<sequence>MNSLGSCIFKSTLPFYTLITLSFFLPFCTRAPLCFFTCTRTLLSSLAHMHFILSFHIPYLAHSRAHFHLHIYCFL</sequence>
<name>A0A068VKK8_COFCA</name>
<dbReference type="EMBL" id="HG741940">
    <property type="protein sequence ID" value="CDP21226.1"/>
    <property type="molecule type" value="Genomic_DNA"/>
</dbReference>
<dbReference type="InParanoid" id="A0A068VKK8"/>
<organism evidence="1 2">
    <name type="scientific">Coffea canephora</name>
    <name type="common">Robusta coffee</name>
    <dbReference type="NCBI Taxonomy" id="49390"/>
    <lineage>
        <taxon>Eukaryota</taxon>
        <taxon>Viridiplantae</taxon>
        <taxon>Streptophyta</taxon>
        <taxon>Embryophyta</taxon>
        <taxon>Tracheophyta</taxon>
        <taxon>Spermatophyta</taxon>
        <taxon>Magnoliopsida</taxon>
        <taxon>eudicotyledons</taxon>
        <taxon>Gunneridae</taxon>
        <taxon>Pentapetalae</taxon>
        <taxon>asterids</taxon>
        <taxon>lamiids</taxon>
        <taxon>Gentianales</taxon>
        <taxon>Rubiaceae</taxon>
        <taxon>Ixoroideae</taxon>
        <taxon>Gardenieae complex</taxon>
        <taxon>Bertiereae - Coffeeae clade</taxon>
        <taxon>Coffeeae</taxon>
        <taxon>Coffea</taxon>
    </lineage>
</organism>
<evidence type="ECO:0000313" key="2">
    <source>
        <dbReference type="Proteomes" id="UP000295252"/>
    </source>
</evidence>
<reference evidence="2" key="1">
    <citation type="journal article" date="2014" name="Science">
        <title>The coffee genome provides insight into the convergent evolution of caffeine biosynthesis.</title>
        <authorList>
            <person name="Denoeud F."/>
            <person name="Carretero-Paulet L."/>
            <person name="Dereeper A."/>
            <person name="Droc G."/>
            <person name="Guyot R."/>
            <person name="Pietrella M."/>
            <person name="Zheng C."/>
            <person name="Alberti A."/>
            <person name="Anthony F."/>
            <person name="Aprea G."/>
            <person name="Aury J.M."/>
            <person name="Bento P."/>
            <person name="Bernard M."/>
            <person name="Bocs S."/>
            <person name="Campa C."/>
            <person name="Cenci A."/>
            <person name="Combes M.C."/>
            <person name="Crouzillat D."/>
            <person name="Da Silva C."/>
            <person name="Daddiego L."/>
            <person name="De Bellis F."/>
            <person name="Dussert S."/>
            <person name="Garsmeur O."/>
            <person name="Gayraud T."/>
            <person name="Guignon V."/>
            <person name="Jahn K."/>
            <person name="Jamilloux V."/>
            <person name="Joet T."/>
            <person name="Labadie K."/>
            <person name="Lan T."/>
            <person name="Leclercq J."/>
            <person name="Lepelley M."/>
            <person name="Leroy T."/>
            <person name="Li L.T."/>
            <person name="Librado P."/>
            <person name="Lopez L."/>
            <person name="Munoz A."/>
            <person name="Noel B."/>
            <person name="Pallavicini A."/>
            <person name="Perrotta G."/>
            <person name="Poncet V."/>
            <person name="Pot D."/>
            <person name="Priyono X."/>
            <person name="Rigoreau M."/>
            <person name="Rouard M."/>
            <person name="Rozas J."/>
            <person name="Tranchant-Dubreuil C."/>
            <person name="VanBuren R."/>
            <person name="Zhang Q."/>
            <person name="Andrade A.C."/>
            <person name="Argout X."/>
            <person name="Bertrand B."/>
            <person name="de Kochko A."/>
            <person name="Graziosi G."/>
            <person name="Henry R.J."/>
            <person name="Jayarama X."/>
            <person name="Ming R."/>
            <person name="Nagai C."/>
            <person name="Rounsley S."/>
            <person name="Sankoff D."/>
            <person name="Giuliano G."/>
            <person name="Albert V.A."/>
            <person name="Wincker P."/>
            <person name="Lashermes P."/>
        </authorList>
    </citation>
    <scope>NUCLEOTIDE SEQUENCE [LARGE SCALE GENOMIC DNA]</scope>
    <source>
        <strain evidence="2">cv. DH200-94</strain>
    </source>
</reference>
<dbReference type="AlphaFoldDB" id="A0A068VKK8"/>
<accession>A0A068VKK8</accession>
<keyword evidence="2" id="KW-1185">Reference proteome</keyword>
<gene>
    <name evidence="1" type="ORF">GSCOC_T00001872001</name>
</gene>